<dbReference type="GO" id="GO:0005886">
    <property type="term" value="C:plasma membrane"/>
    <property type="evidence" value="ECO:0007669"/>
    <property type="project" value="TreeGrafter"/>
</dbReference>
<sequence length="537" mass="61856">MLPNGSQDVAPLLQDQVSGERLKRTLYFFFLNPVDKWSLRKTFPGKLIFKIVLAVLVASQLVLFSQERMPYFEYATRVDRVLHHKFLKNWDSDNDPYAFPPGEKVYLLYERTDVYKHLGHVVLSYYNLKNDTLGSFAYYNAAKQVHVPEMSFCQKPKRKASKICQYLKISEADVEELRTDLSYIEDVLSVNNVSLFNGLQAFRRVYLEFSLESIHESDHQTKCHQVQTFVYFDNSKRNDMVDVSLSIKLSPILCSLELISEMEAGLQPNDWLNIILDVILIACCLFSMALAIKSLMYGVKLMQITDKYIHSRNSCHLSFIDKLRFFHVWYVVVILNDILVIAGTCIKLNLANTDFNNALYTCTSMFLGCAVFVVAIDLLRYLTFLNVLISMTKFMTNVLQLILCAGILYSAFLLAGWTIIGPYSPKFHTVSRSSKTLFSLLNGDDMFATFVTVETSSQVLLVFSTIFVYSFVIIFIYVMLSLVIAIFENAWYRTVEDQSRYNTPQQKTDLDMLVEEMDVDTLNDAHAAHFFERDQLL</sequence>
<feature type="domain" description="Mucolipin extracytosolic" evidence="2">
    <location>
        <begin position="83"/>
        <end position="248"/>
    </location>
</feature>
<gene>
    <name evidence="3" type="ORF">L596_013861</name>
</gene>
<evidence type="ECO:0000313" key="3">
    <source>
        <dbReference type="EMBL" id="TKR89818.1"/>
    </source>
</evidence>
<proteinExistence type="predicted"/>
<dbReference type="PANTHER" id="PTHR12127:SF7">
    <property type="entry name" value="SD02261P"/>
    <property type="match status" value="1"/>
</dbReference>
<dbReference type="Pfam" id="PF21381">
    <property type="entry name" value="MCLN_ECD"/>
    <property type="match status" value="1"/>
</dbReference>
<comment type="caution">
    <text evidence="3">The sequence shown here is derived from an EMBL/GenBank/DDBJ whole genome shotgun (WGS) entry which is preliminary data.</text>
</comment>
<evidence type="ECO:0000256" key="1">
    <source>
        <dbReference type="SAM" id="Phobius"/>
    </source>
</evidence>
<keyword evidence="4" id="KW-1185">Reference proteome</keyword>
<dbReference type="EMBL" id="AZBU02000003">
    <property type="protein sequence ID" value="TKR89818.1"/>
    <property type="molecule type" value="Genomic_DNA"/>
</dbReference>
<evidence type="ECO:0000313" key="4">
    <source>
        <dbReference type="Proteomes" id="UP000298663"/>
    </source>
</evidence>
<feature type="transmembrane region" description="Helical" evidence="1">
    <location>
        <begin position="466"/>
        <end position="487"/>
    </location>
</feature>
<dbReference type="GO" id="GO:0005765">
    <property type="term" value="C:lysosomal membrane"/>
    <property type="evidence" value="ECO:0007669"/>
    <property type="project" value="TreeGrafter"/>
</dbReference>
<feature type="transmembrane region" description="Helical" evidence="1">
    <location>
        <begin position="328"/>
        <end position="351"/>
    </location>
</feature>
<dbReference type="OrthoDB" id="263481at2759"/>
<dbReference type="Gene3D" id="1.10.287.70">
    <property type="match status" value="1"/>
</dbReference>
<keyword evidence="1" id="KW-0472">Membrane</keyword>
<feature type="transmembrane region" description="Helical" evidence="1">
    <location>
        <begin position="271"/>
        <end position="292"/>
    </location>
</feature>
<reference evidence="3 4" key="2">
    <citation type="journal article" date="2019" name="G3 (Bethesda)">
        <title>Hybrid Assembly of the Genome of the Entomopathogenic Nematode Steinernema carpocapsae Identifies the X-Chromosome.</title>
        <authorList>
            <person name="Serra L."/>
            <person name="Macchietto M."/>
            <person name="Macias-Munoz A."/>
            <person name="McGill C.J."/>
            <person name="Rodriguez I.M."/>
            <person name="Rodriguez B."/>
            <person name="Murad R."/>
            <person name="Mortazavi A."/>
        </authorList>
    </citation>
    <scope>NUCLEOTIDE SEQUENCE [LARGE SCALE GENOMIC DNA]</scope>
    <source>
        <strain evidence="3 4">ALL</strain>
    </source>
</reference>
<dbReference type="GO" id="GO:0072345">
    <property type="term" value="F:NAADP-sensitive calcium-release channel activity"/>
    <property type="evidence" value="ECO:0007669"/>
    <property type="project" value="TreeGrafter"/>
</dbReference>
<feature type="transmembrane region" description="Helical" evidence="1">
    <location>
        <begin position="399"/>
        <end position="420"/>
    </location>
</feature>
<dbReference type="STRING" id="34508.A0A4U5P1G7"/>
<dbReference type="InterPro" id="IPR049134">
    <property type="entry name" value="MCLN_ECD"/>
</dbReference>
<organism evidence="3 4">
    <name type="scientific">Steinernema carpocapsae</name>
    <name type="common">Entomopathogenic nematode</name>
    <dbReference type="NCBI Taxonomy" id="34508"/>
    <lineage>
        <taxon>Eukaryota</taxon>
        <taxon>Metazoa</taxon>
        <taxon>Ecdysozoa</taxon>
        <taxon>Nematoda</taxon>
        <taxon>Chromadorea</taxon>
        <taxon>Rhabditida</taxon>
        <taxon>Tylenchina</taxon>
        <taxon>Panagrolaimomorpha</taxon>
        <taxon>Strongyloidoidea</taxon>
        <taxon>Steinernematidae</taxon>
        <taxon>Steinernema</taxon>
    </lineage>
</organism>
<accession>A0A4U5P1G7</accession>
<dbReference type="AlphaFoldDB" id="A0A4U5P1G7"/>
<feature type="transmembrane region" description="Helical" evidence="1">
    <location>
        <begin position="357"/>
        <end position="379"/>
    </location>
</feature>
<evidence type="ECO:0000259" key="2">
    <source>
        <dbReference type="Pfam" id="PF21381"/>
    </source>
</evidence>
<keyword evidence="1" id="KW-1133">Transmembrane helix</keyword>
<dbReference type="PANTHER" id="PTHR12127">
    <property type="entry name" value="MUCOLIPIN"/>
    <property type="match status" value="1"/>
</dbReference>
<name>A0A4U5P1G7_STECR</name>
<protein>
    <recommendedName>
        <fullName evidence="2">Mucolipin extracytosolic domain-containing protein</fullName>
    </recommendedName>
</protein>
<dbReference type="InterPro" id="IPR039031">
    <property type="entry name" value="Mucolipin"/>
</dbReference>
<keyword evidence="1" id="KW-0812">Transmembrane</keyword>
<dbReference type="Proteomes" id="UP000298663">
    <property type="component" value="Unassembled WGS sequence"/>
</dbReference>
<reference evidence="3 4" key="1">
    <citation type="journal article" date="2015" name="Genome Biol.">
        <title>Comparative genomics of Steinernema reveals deeply conserved gene regulatory networks.</title>
        <authorList>
            <person name="Dillman A.R."/>
            <person name="Macchietto M."/>
            <person name="Porter C.F."/>
            <person name="Rogers A."/>
            <person name="Williams B."/>
            <person name="Antoshechkin I."/>
            <person name="Lee M.M."/>
            <person name="Goodwin Z."/>
            <person name="Lu X."/>
            <person name="Lewis E.E."/>
            <person name="Goodrich-Blair H."/>
            <person name="Stock S.P."/>
            <person name="Adams B.J."/>
            <person name="Sternberg P.W."/>
            <person name="Mortazavi A."/>
        </authorList>
    </citation>
    <scope>NUCLEOTIDE SEQUENCE [LARGE SCALE GENOMIC DNA]</scope>
    <source>
        <strain evidence="3 4">ALL</strain>
    </source>
</reference>